<name>A0A2S2Q212_9HEMI</name>
<gene>
    <name evidence="2" type="ORF">g.46609</name>
</gene>
<feature type="region of interest" description="Disordered" evidence="1">
    <location>
        <begin position="1"/>
        <end position="44"/>
    </location>
</feature>
<reference evidence="2" key="1">
    <citation type="submission" date="2018-04" db="EMBL/GenBank/DDBJ databases">
        <title>Transcriptome assembly of Sipha flava.</title>
        <authorList>
            <person name="Scully E.D."/>
            <person name="Geib S.M."/>
            <person name="Palmer N.A."/>
            <person name="Koch K."/>
            <person name="Bradshaw J."/>
            <person name="Heng-Moss T."/>
            <person name="Sarath G."/>
        </authorList>
    </citation>
    <scope>NUCLEOTIDE SEQUENCE</scope>
</reference>
<dbReference type="AlphaFoldDB" id="A0A2S2Q212"/>
<accession>A0A2S2Q212</accession>
<sequence length="108" mass="13048">MKRENLGRTGRREIETEQKKKIEQKSTRRTGRQSNQPDMWDAPLPRRRHAYSRLGTYWRAFRSRIFLPVRVPLSRDVRAAHTFRHRRRWLTMQRLCSGFLVPSPAECE</sequence>
<feature type="compositionally biased region" description="Basic and acidic residues" evidence="1">
    <location>
        <begin position="1"/>
        <end position="26"/>
    </location>
</feature>
<dbReference type="EMBL" id="GGMS01001999">
    <property type="protein sequence ID" value="MBY71202.1"/>
    <property type="molecule type" value="Transcribed_RNA"/>
</dbReference>
<proteinExistence type="predicted"/>
<evidence type="ECO:0000313" key="2">
    <source>
        <dbReference type="EMBL" id="MBY71202.1"/>
    </source>
</evidence>
<evidence type="ECO:0000256" key="1">
    <source>
        <dbReference type="SAM" id="MobiDB-lite"/>
    </source>
</evidence>
<protein>
    <submittedName>
        <fullName evidence="2">Uncharacterized protein</fullName>
    </submittedName>
</protein>
<organism evidence="2">
    <name type="scientific">Sipha flava</name>
    <name type="common">yellow sugarcane aphid</name>
    <dbReference type="NCBI Taxonomy" id="143950"/>
    <lineage>
        <taxon>Eukaryota</taxon>
        <taxon>Metazoa</taxon>
        <taxon>Ecdysozoa</taxon>
        <taxon>Arthropoda</taxon>
        <taxon>Hexapoda</taxon>
        <taxon>Insecta</taxon>
        <taxon>Pterygota</taxon>
        <taxon>Neoptera</taxon>
        <taxon>Paraneoptera</taxon>
        <taxon>Hemiptera</taxon>
        <taxon>Sternorrhyncha</taxon>
        <taxon>Aphidomorpha</taxon>
        <taxon>Aphidoidea</taxon>
        <taxon>Aphididae</taxon>
        <taxon>Sipha</taxon>
    </lineage>
</organism>